<sequence length="66" mass="8061">MKYEEVYLHDYGSPKEARQQMRNYFQFYNHHRFHQALDYRPPASVYFALKAQEQGRLRTGCQEMCP</sequence>
<dbReference type="Pfam" id="PF13683">
    <property type="entry name" value="rve_3"/>
    <property type="match status" value="1"/>
</dbReference>
<evidence type="ECO:0000259" key="1">
    <source>
        <dbReference type="Pfam" id="PF13683"/>
    </source>
</evidence>
<dbReference type="SUPFAM" id="SSF53098">
    <property type="entry name" value="Ribonuclease H-like"/>
    <property type="match status" value="1"/>
</dbReference>
<keyword evidence="3" id="KW-1185">Reference proteome</keyword>
<accession>A0A8J3IC53</accession>
<dbReference type="EMBL" id="BNJF01000005">
    <property type="protein sequence ID" value="GHO49384.1"/>
    <property type="molecule type" value="Genomic_DNA"/>
</dbReference>
<dbReference type="InterPro" id="IPR012337">
    <property type="entry name" value="RNaseH-like_sf"/>
</dbReference>
<dbReference type="InterPro" id="IPR001584">
    <property type="entry name" value="Integrase_cat-core"/>
</dbReference>
<dbReference type="AlphaFoldDB" id="A0A8J3IC53"/>
<proteinExistence type="predicted"/>
<dbReference type="GO" id="GO:0015074">
    <property type="term" value="P:DNA integration"/>
    <property type="evidence" value="ECO:0007669"/>
    <property type="project" value="InterPro"/>
</dbReference>
<name>A0A8J3IC53_9CHLR</name>
<feature type="domain" description="Integrase catalytic" evidence="1">
    <location>
        <begin position="1"/>
        <end position="42"/>
    </location>
</feature>
<reference evidence="2" key="1">
    <citation type="submission" date="2020-10" db="EMBL/GenBank/DDBJ databases">
        <title>Taxonomic study of unclassified bacteria belonging to the class Ktedonobacteria.</title>
        <authorList>
            <person name="Yabe S."/>
            <person name="Wang C.M."/>
            <person name="Zheng Y."/>
            <person name="Sakai Y."/>
            <person name="Cavaletti L."/>
            <person name="Monciardini P."/>
            <person name="Donadio S."/>
        </authorList>
    </citation>
    <scope>NUCLEOTIDE SEQUENCE</scope>
    <source>
        <strain evidence="2">SOSP1-1</strain>
    </source>
</reference>
<evidence type="ECO:0000313" key="3">
    <source>
        <dbReference type="Proteomes" id="UP000612362"/>
    </source>
</evidence>
<gene>
    <name evidence="2" type="ORF">KSX_75470</name>
</gene>
<evidence type="ECO:0000313" key="2">
    <source>
        <dbReference type="EMBL" id="GHO49384.1"/>
    </source>
</evidence>
<comment type="caution">
    <text evidence="2">The sequence shown here is derived from an EMBL/GenBank/DDBJ whole genome shotgun (WGS) entry which is preliminary data.</text>
</comment>
<organism evidence="2 3">
    <name type="scientific">Ktedonospora formicarum</name>
    <dbReference type="NCBI Taxonomy" id="2778364"/>
    <lineage>
        <taxon>Bacteria</taxon>
        <taxon>Bacillati</taxon>
        <taxon>Chloroflexota</taxon>
        <taxon>Ktedonobacteria</taxon>
        <taxon>Ktedonobacterales</taxon>
        <taxon>Ktedonobacteraceae</taxon>
        <taxon>Ktedonospora</taxon>
    </lineage>
</organism>
<dbReference type="Proteomes" id="UP000612362">
    <property type="component" value="Unassembled WGS sequence"/>
</dbReference>
<protein>
    <recommendedName>
        <fullName evidence="1">Integrase catalytic domain-containing protein</fullName>
    </recommendedName>
</protein>